<name>A0AAX4P1R3_9CHLO</name>
<protein>
    <submittedName>
        <fullName evidence="3">Uncharacterized protein</fullName>
    </submittedName>
</protein>
<dbReference type="AlphaFoldDB" id="A0AAX4P1R3"/>
<keyword evidence="1" id="KW-0175">Coiled coil</keyword>
<evidence type="ECO:0000313" key="3">
    <source>
        <dbReference type="EMBL" id="WZN60232.1"/>
    </source>
</evidence>
<evidence type="ECO:0000313" key="4">
    <source>
        <dbReference type="Proteomes" id="UP001472866"/>
    </source>
</evidence>
<evidence type="ECO:0000256" key="1">
    <source>
        <dbReference type="SAM" id="Coils"/>
    </source>
</evidence>
<feature type="coiled-coil region" evidence="1">
    <location>
        <begin position="240"/>
        <end position="267"/>
    </location>
</feature>
<dbReference type="Proteomes" id="UP001472866">
    <property type="component" value="Chromosome 02"/>
</dbReference>
<feature type="coiled-coil region" evidence="1">
    <location>
        <begin position="7"/>
        <end position="34"/>
    </location>
</feature>
<organism evidence="3 4">
    <name type="scientific">Chloropicon roscoffensis</name>
    <dbReference type="NCBI Taxonomy" id="1461544"/>
    <lineage>
        <taxon>Eukaryota</taxon>
        <taxon>Viridiplantae</taxon>
        <taxon>Chlorophyta</taxon>
        <taxon>Chloropicophyceae</taxon>
        <taxon>Chloropicales</taxon>
        <taxon>Chloropicaceae</taxon>
        <taxon>Chloropicon</taxon>
    </lineage>
</organism>
<feature type="region of interest" description="Disordered" evidence="2">
    <location>
        <begin position="57"/>
        <end position="96"/>
    </location>
</feature>
<gene>
    <name evidence="3" type="ORF">HKI87_02g17610</name>
</gene>
<keyword evidence="4" id="KW-1185">Reference proteome</keyword>
<reference evidence="3 4" key="1">
    <citation type="submission" date="2024-03" db="EMBL/GenBank/DDBJ databases">
        <title>Complete genome sequence of the green alga Chloropicon roscoffensis RCC1871.</title>
        <authorList>
            <person name="Lemieux C."/>
            <person name="Pombert J.-F."/>
            <person name="Otis C."/>
            <person name="Turmel M."/>
        </authorList>
    </citation>
    <scope>NUCLEOTIDE SEQUENCE [LARGE SCALE GENOMIC DNA]</scope>
    <source>
        <strain evidence="3 4">RCC1871</strain>
    </source>
</reference>
<evidence type="ECO:0000256" key="2">
    <source>
        <dbReference type="SAM" id="MobiDB-lite"/>
    </source>
</evidence>
<accession>A0AAX4P1R3</accession>
<proteinExistence type="predicted"/>
<feature type="compositionally biased region" description="Basic and acidic residues" evidence="2">
    <location>
        <begin position="68"/>
        <end position="96"/>
    </location>
</feature>
<feature type="coiled-coil region" evidence="1">
    <location>
        <begin position="355"/>
        <end position="382"/>
    </location>
</feature>
<dbReference type="PANTHER" id="PTHR35712:SF1">
    <property type="entry name" value="MYOSIN HEAVY CHAIN-LIKE PROTEIN"/>
    <property type="match status" value="1"/>
</dbReference>
<dbReference type="PANTHER" id="PTHR35712">
    <property type="entry name" value="MYOSIN HEAVY CHAIN-LIKE PROTEIN"/>
    <property type="match status" value="1"/>
</dbReference>
<sequence>MESDERIRELEDRLAEAERQRDALEKDVEALCMQNGEFSGSDVLANRISHLEQSLRRSESKIATVSGESERLRGELRRLGREKAKTEEDLGKEQDRNAGLEKELQYYLVQSGTIIAERDSARLERERAAAEASEARSAEQAVRSEVASLREKLEGAVSEREALEQRCVRLSSQAAESEKLEPLRAELERAKRDRDESKRGWEECKCDLETAREGLCEAEEAKAVAEEALSRERAEGEGRTRKLEEIIADAVEEKKSLRNELENTELVVRHLKPKLEESNGKVDTLERLRKLFHGEYRRRSQLISEGGSTYEELSSVDADKIEEILRGSSRDGEIVSLVSDWTGLLQETLEAQYESAQYKQLLAQAKVKLAQATAEKVDAMLKLSYAQT</sequence>
<dbReference type="EMBL" id="CP151502">
    <property type="protein sequence ID" value="WZN60232.1"/>
    <property type="molecule type" value="Genomic_DNA"/>
</dbReference>